<reference evidence="12 13" key="1">
    <citation type="submission" date="2023-02" db="EMBL/GenBank/DDBJ databases">
        <title>Bacterial whole genome sequence for Curvibacter sp. HBC28.</title>
        <authorList>
            <person name="Le V."/>
            <person name="Ko S.-R."/>
            <person name="Ahn C.-Y."/>
            <person name="Oh H.-M."/>
        </authorList>
    </citation>
    <scope>NUCLEOTIDE SEQUENCE [LARGE SCALE GENOMIC DNA]</scope>
    <source>
        <strain evidence="12 13">HBC28</strain>
    </source>
</reference>
<evidence type="ECO:0000256" key="8">
    <source>
        <dbReference type="ARBA" id="ARBA00022927"/>
    </source>
</evidence>
<dbReference type="PANTHER" id="PTHR38786:SF1">
    <property type="entry name" value="FLAGELLAR FLIJ PROTEIN"/>
    <property type="match status" value="1"/>
</dbReference>
<evidence type="ECO:0000313" key="12">
    <source>
        <dbReference type="EMBL" id="MDD0816597.1"/>
    </source>
</evidence>
<evidence type="ECO:0000256" key="10">
    <source>
        <dbReference type="ARBA" id="ARBA00023225"/>
    </source>
</evidence>
<evidence type="ECO:0000256" key="6">
    <source>
        <dbReference type="ARBA" id="ARBA00022500"/>
    </source>
</evidence>
<gene>
    <name evidence="12" type="ORF">PSQ39_18300</name>
</gene>
<sequence length="150" mass="17289">MAQGRGLQVAMEAAQRQRDIAMQRLAQKRQARQLGQQQLDQLTGYATETEQRSMLRGQIGTSPEVMQHHLQFMARLEQTIELQKSQMATLDEASQEAERQLLVAELRLVSLRQVVQRRERDAAQSQLRREQKEVDEMAASRYRLLTQATA</sequence>
<evidence type="ECO:0000256" key="9">
    <source>
        <dbReference type="ARBA" id="ARBA00023136"/>
    </source>
</evidence>
<dbReference type="InterPro" id="IPR052570">
    <property type="entry name" value="FliJ"/>
</dbReference>
<evidence type="ECO:0000313" key="13">
    <source>
        <dbReference type="Proteomes" id="UP001528672"/>
    </source>
</evidence>
<keyword evidence="6" id="KW-0145">Chemotaxis</keyword>
<feature type="coiled-coil region" evidence="11">
    <location>
        <begin position="73"/>
        <end position="140"/>
    </location>
</feature>
<keyword evidence="13" id="KW-1185">Reference proteome</keyword>
<dbReference type="InterPro" id="IPR012823">
    <property type="entry name" value="Flagell_FliJ"/>
</dbReference>
<keyword evidence="11" id="KW-0175">Coiled coil</keyword>
<evidence type="ECO:0000256" key="3">
    <source>
        <dbReference type="ARBA" id="ARBA00020392"/>
    </source>
</evidence>
<organism evidence="12 13">
    <name type="scientific">Curvibacter microcysteis</name>
    <dbReference type="NCBI Taxonomy" id="3026419"/>
    <lineage>
        <taxon>Bacteria</taxon>
        <taxon>Pseudomonadati</taxon>
        <taxon>Pseudomonadota</taxon>
        <taxon>Betaproteobacteria</taxon>
        <taxon>Burkholderiales</taxon>
        <taxon>Comamonadaceae</taxon>
        <taxon>Curvibacter</taxon>
    </lineage>
</organism>
<keyword evidence="12" id="KW-0282">Flagellum</keyword>
<evidence type="ECO:0000256" key="11">
    <source>
        <dbReference type="SAM" id="Coils"/>
    </source>
</evidence>
<keyword evidence="8" id="KW-0653">Protein transport</keyword>
<keyword evidence="4" id="KW-0813">Transport</keyword>
<dbReference type="PANTHER" id="PTHR38786">
    <property type="entry name" value="FLAGELLAR FLIJ PROTEIN"/>
    <property type="match status" value="1"/>
</dbReference>
<evidence type="ECO:0000256" key="7">
    <source>
        <dbReference type="ARBA" id="ARBA00022795"/>
    </source>
</evidence>
<protein>
    <recommendedName>
        <fullName evidence="3">Flagellar FliJ protein</fullName>
    </recommendedName>
</protein>
<evidence type="ECO:0000256" key="1">
    <source>
        <dbReference type="ARBA" id="ARBA00004413"/>
    </source>
</evidence>
<keyword evidence="5" id="KW-1003">Cell membrane</keyword>
<comment type="subcellular location">
    <subcellularLocation>
        <location evidence="1">Cell membrane</location>
        <topology evidence="1">Peripheral membrane protein</topology>
        <orientation evidence="1">Cytoplasmic side</orientation>
    </subcellularLocation>
</comment>
<keyword evidence="12" id="KW-0969">Cilium</keyword>
<keyword evidence="12" id="KW-0966">Cell projection</keyword>
<evidence type="ECO:0000256" key="5">
    <source>
        <dbReference type="ARBA" id="ARBA00022475"/>
    </source>
</evidence>
<keyword evidence="9" id="KW-0472">Membrane</keyword>
<evidence type="ECO:0000256" key="2">
    <source>
        <dbReference type="ARBA" id="ARBA00010004"/>
    </source>
</evidence>
<evidence type="ECO:0000256" key="4">
    <source>
        <dbReference type="ARBA" id="ARBA00022448"/>
    </source>
</evidence>
<dbReference type="RefSeq" id="WP_273928494.1">
    <property type="nucleotide sequence ID" value="NZ_JAQSIN010000006.1"/>
</dbReference>
<accession>A0ABT5MJ43</accession>
<dbReference type="EMBL" id="JAQSIO010000008">
    <property type="protein sequence ID" value="MDD0816597.1"/>
    <property type="molecule type" value="Genomic_DNA"/>
</dbReference>
<name>A0ABT5MJ43_9BURK</name>
<proteinExistence type="inferred from homology"/>
<dbReference type="InterPro" id="IPR053716">
    <property type="entry name" value="Flag_assembly_chemotaxis_eff"/>
</dbReference>
<dbReference type="Gene3D" id="1.10.287.1700">
    <property type="match status" value="1"/>
</dbReference>
<keyword evidence="7" id="KW-1005">Bacterial flagellum biogenesis</keyword>
<dbReference type="Pfam" id="PF02050">
    <property type="entry name" value="FliJ"/>
    <property type="match status" value="1"/>
</dbReference>
<keyword evidence="10" id="KW-1006">Bacterial flagellum protein export</keyword>
<comment type="caution">
    <text evidence="12">The sequence shown here is derived from an EMBL/GenBank/DDBJ whole genome shotgun (WGS) entry which is preliminary data.</text>
</comment>
<comment type="similarity">
    <text evidence="2">Belongs to the FliJ family.</text>
</comment>
<dbReference type="Proteomes" id="UP001528672">
    <property type="component" value="Unassembled WGS sequence"/>
</dbReference>